<dbReference type="eggNOG" id="ENOG502SDK9">
    <property type="taxonomic scope" value="Eukaryota"/>
</dbReference>
<dbReference type="EMBL" id="BN001308">
    <property type="protein sequence ID" value="CBF89297.1"/>
    <property type="molecule type" value="Genomic_DNA"/>
</dbReference>
<dbReference type="HOGENOM" id="CLU_138036_0_0_1"/>
<dbReference type="Proteomes" id="UP000000560">
    <property type="component" value="Chromosome VIII"/>
</dbReference>
<evidence type="ECO:0000313" key="2">
    <source>
        <dbReference type="EMBL" id="CBF89297.1"/>
    </source>
</evidence>
<sequence length="139" mass="15677">MTQTTIPHPSDEKPPSFVSVKPSEWDTTEKRVSKVPCTVHSSSQTPNLDHEFKQPYTQDIIRMLTAALHDLADETKCIKCTVEKSSALLTSHLCDIQAAKKTGQWSKEERKALKAEVKSSFKPVKKTVKALWKEGKQQK</sequence>
<dbReference type="GeneID" id="2876302"/>
<dbReference type="KEGG" id="ani:ANIA_00531"/>
<evidence type="ECO:0000256" key="1">
    <source>
        <dbReference type="SAM" id="MobiDB-lite"/>
    </source>
</evidence>
<dbReference type="RefSeq" id="XP_658135.1">
    <property type="nucleotide sequence ID" value="XM_653043.1"/>
</dbReference>
<dbReference type="OMA" id="AKCAVQA"/>
<evidence type="ECO:0000313" key="3">
    <source>
        <dbReference type="Proteomes" id="UP000000560"/>
    </source>
</evidence>
<dbReference type="AlphaFoldDB" id="Q5BFZ9"/>
<proteinExistence type="predicted"/>
<dbReference type="OrthoDB" id="5137215at2759"/>
<feature type="region of interest" description="Disordered" evidence="1">
    <location>
        <begin position="1"/>
        <end position="25"/>
    </location>
</feature>
<keyword evidence="3" id="KW-1185">Reference proteome</keyword>
<dbReference type="InParanoid" id="Q5BFZ9"/>
<protein>
    <submittedName>
        <fullName evidence="2">Uncharacterized protein</fullName>
    </submittedName>
</protein>
<accession>Q5BFZ9</accession>
<accession>C8VSP2</accession>
<dbReference type="VEuPathDB" id="FungiDB:AN0531"/>
<reference evidence="3" key="1">
    <citation type="journal article" date="2005" name="Nature">
        <title>Sequencing of Aspergillus nidulans and comparative analysis with A. fumigatus and A. oryzae.</title>
        <authorList>
            <person name="Galagan J.E."/>
            <person name="Calvo S.E."/>
            <person name="Cuomo C."/>
            <person name="Ma L.J."/>
            <person name="Wortman J.R."/>
            <person name="Batzoglou S."/>
            <person name="Lee S.I."/>
            <person name="Basturkmen M."/>
            <person name="Spevak C.C."/>
            <person name="Clutterbuck J."/>
            <person name="Kapitonov V."/>
            <person name="Jurka J."/>
            <person name="Scazzocchio C."/>
            <person name="Farman M."/>
            <person name="Butler J."/>
            <person name="Purcell S."/>
            <person name="Harris S."/>
            <person name="Braus G.H."/>
            <person name="Draht O."/>
            <person name="Busch S."/>
            <person name="D'Enfert C."/>
            <person name="Bouchier C."/>
            <person name="Goldman G.H."/>
            <person name="Bell-Pedersen D."/>
            <person name="Griffiths-Jones S."/>
            <person name="Doonan J.H."/>
            <person name="Yu J."/>
            <person name="Vienken K."/>
            <person name="Pain A."/>
            <person name="Freitag M."/>
            <person name="Selker E.U."/>
            <person name="Archer D.B."/>
            <person name="Penalva M.A."/>
            <person name="Oakley B.R."/>
            <person name="Momany M."/>
            <person name="Tanaka T."/>
            <person name="Kumagai T."/>
            <person name="Asai K."/>
            <person name="Machida M."/>
            <person name="Nierman W.C."/>
            <person name="Denning D.W."/>
            <person name="Caddick M."/>
            <person name="Hynes M."/>
            <person name="Paoletti M."/>
            <person name="Fischer R."/>
            <person name="Miller B."/>
            <person name="Dyer P."/>
            <person name="Sachs M.S."/>
            <person name="Osmani S.A."/>
            <person name="Birren B.W."/>
        </authorList>
    </citation>
    <scope>NUCLEOTIDE SEQUENCE [LARGE SCALE GENOMIC DNA]</scope>
    <source>
        <strain evidence="3">FGSC A4 / ATCC 38163 / CBS 112.46 / NRRL 194 / M139</strain>
    </source>
</reference>
<organism evidence="2 3">
    <name type="scientific">Emericella nidulans (strain FGSC A4 / ATCC 38163 / CBS 112.46 / NRRL 194 / M139)</name>
    <name type="common">Aspergillus nidulans</name>
    <dbReference type="NCBI Taxonomy" id="227321"/>
    <lineage>
        <taxon>Eukaryota</taxon>
        <taxon>Fungi</taxon>
        <taxon>Dikarya</taxon>
        <taxon>Ascomycota</taxon>
        <taxon>Pezizomycotina</taxon>
        <taxon>Eurotiomycetes</taxon>
        <taxon>Eurotiomycetidae</taxon>
        <taxon>Eurotiales</taxon>
        <taxon>Aspergillaceae</taxon>
        <taxon>Aspergillus</taxon>
        <taxon>Aspergillus subgen. Nidulantes</taxon>
    </lineage>
</organism>
<name>Q5BFZ9_EMENI</name>
<gene>
    <name evidence="2" type="ORF">ANIA_00531</name>
</gene>
<reference evidence="3" key="2">
    <citation type="journal article" date="2009" name="Fungal Genet. Biol.">
        <title>The 2008 update of the Aspergillus nidulans genome annotation: a community effort.</title>
        <authorList>
            <person name="Wortman J.R."/>
            <person name="Gilsenan J.M."/>
            <person name="Joardar V."/>
            <person name="Deegan J."/>
            <person name="Clutterbuck J."/>
            <person name="Andersen M.R."/>
            <person name="Archer D."/>
            <person name="Bencina M."/>
            <person name="Braus G."/>
            <person name="Coutinho P."/>
            <person name="von Dohren H."/>
            <person name="Doonan J."/>
            <person name="Driessen A.J."/>
            <person name="Durek P."/>
            <person name="Espeso E."/>
            <person name="Fekete E."/>
            <person name="Flipphi M."/>
            <person name="Estrada C.G."/>
            <person name="Geysens S."/>
            <person name="Goldman G."/>
            <person name="de Groot P.W."/>
            <person name="Hansen K."/>
            <person name="Harris S.D."/>
            <person name="Heinekamp T."/>
            <person name="Helmstaedt K."/>
            <person name="Henrissat B."/>
            <person name="Hofmann G."/>
            <person name="Homan T."/>
            <person name="Horio T."/>
            <person name="Horiuchi H."/>
            <person name="James S."/>
            <person name="Jones M."/>
            <person name="Karaffa L."/>
            <person name="Karanyi Z."/>
            <person name="Kato M."/>
            <person name="Keller N."/>
            <person name="Kelly D.E."/>
            <person name="Kiel J.A."/>
            <person name="Kim J.M."/>
            <person name="van der Klei I.J."/>
            <person name="Klis F.M."/>
            <person name="Kovalchuk A."/>
            <person name="Krasevec N."/>
            <person name="Kubicek C.P."/>
            <person name="Liu B."/>
            <person name="Maccabe A."/>
            <person name="Meyer V."/>
            <person name="Mirabito P."/>
            <person name="Miskei M."/>
            <person name="Mos M."/>
            <person name="Mullins J."/>
            <person name="Nelson D.R."/>
            <person name="Nielsen J."/>
            <person name="Oakley B.R."/>
            <person name="Osmani S.A."/>
            <person name="Pakula T."/>
            <person name="Paszewski A."/>
            <person name="Paulsen I."/>
            <person name="Pilsyk S."/>
            <person name="Pocsi I."/>
            <person name="Punt P.J."/>
            <person name="Ram A.F."/>
            <person name="Ren Q."/>
            <person name="Robellet X."/>
            <person name="Robson G."/>
            <person name="Seiboth B."/>
            <person name="van Solingen P."/>
            <person name="Specht T."/>
            <person name="Sun J."/>
            <person name="Taheri-Talesh N."/>
            <person name="Takeshita N."/>
            <person name="Ussery D."/>
            <person name="vanKuyk P.A."/>
            <person name="Visser H."/>
            <person name="van de Vondervoort P.J."/>
            <person name="de Vries R.P."/>
            <person name="Walton J."/>
            <person name="Xiang X."/>
            <person name="Xiong Y."/>
            <person name="Zeng A.P."/>
            <person name="Brandt B.W."/>
            <person name="Cornell M.J."/>
            <person name="van den Hondel C.A."/>
            <person name="Visser J."/>
            <person name="Oliver S.G."/>
            <person name="Turner G."/>
        </authorList>
    </citation>
    <scope>GENOME REANNOTATION</scope>
    <source>
        <strain evidence="3">FGSC A4 / ATCC 38163 / CBS 112.46 / NRRL 194 / M139</strain>
    </source>
</reference>